<dbReference type="EMBL" id="OX459125">
    <property type="protein sequence ID" value="CAI9115776.1"/>
    <property type="molecule type" value="Genomic_DNA"/>
</dbReference>
<evidence type="ECO:0000256" key="8">
    <source>
        <dbReference type="SAM" id="MobiDB-lite"/>
    </source>
</evidence>
<evidence type="ECO:0000259" key="9">
    <source>
        <dbReference type="PROSITE" id="PS50020"/>
    </source>
</evidence>
<feature type="region of interest" description="Disordered" evidence="8">
    <location>
        <begin position="179"/>
        <end position="223"/>
    </location>
</feature>
<evidence type="ECO:0000256" key="1">
    <source>
        <dbReference type="ARBA" id="ARBA00018517"/>
    </source>
</evidence>
<dbReference type="InterPro" id="IPR029063">
    <property type="entry name" value="SAM-dependent_MTases_sf"/>
</dbReference>
<dbReference type="AlphaFoldDB" id="A0AAV1E7V4"/>
<dbReference type="InterPro" id="IPR019012">
    <property type="entry name" value="RNA_cap_Gua-N2-MeTrfase"/>
</dbReference>
<dbReference type="PANTHER" id="PTHR14741">
    <property type="entry name" value="S-ADENOSYLMETHIONINE-DEPENDENT METHYLTRANSFERASE RELATED"/>
    <property type="match status" value="1"/>
</dbReference>
<sequence length="728" mass="80950">MVQANQFAERAIKALGPLFKLTEVHLWDDGLPDNRGGFYTESTKPIGKKDKVGSDNGDTSPGLITSPDELDLARQMEALGLPFAFHSNKECTSSGGKRKHSKKKHIHTLDDICEEMVEPAKVNEERNVSLNFDDTRCDSLCSSSTVVQIEPSYSDVVVGINGQDSSEPSYSDVVVGINGKDPSEPSYSPSYSDMVEGLDRSEPSYSPSYSDMVDRSEPSYSPSYSDMVEGLDQGELSHFDMVERTDRLDDLHDKEWESRALPASDGCAADLCASEDNLGLINSVSYENRCFNNFIRKEIQVESNPRLDDETCNGSWLKDCSVDHGEKGLDQRQIDSELMEPSMTDRETETLQYCANAETGQDSEVASHNIQLCIGMSGDWKACWDNHYMQYYYFNIVTNESSWDAPPGMEAMTCGSEVGDQTNSIPGTEKIDTVYPASEDLNELGFSCDLPLKLDYSNEQKNENGTVDKTLDETIGIESNGIYIIEKPKKKVRRLKSTGRMPLGREAAQFEGVLDECSPSISKYWCQRYALFSRFDEGILMDEEGWFSVTPELIAKHHALRCGVGTTVDCFTGAGGNAIQFAQRSQHVIAIDIDPNKIRLAQHNAAIYGVDDRIDFIVGDSVVLAPQLKGDAVFLSPPWGGPDYAKEKTFDIKTMLKPCDGFYLFKLATKIAPKIVMFLPRNVDINQIAEVALSVNPPWSLEVEKNYLNNKLKAITAYFNQPTKGKNQ</sequence>
<dbReference type="SMART" id="SM00456">
    <property type="entry name" value="WW"/>
    <property type="match status" value="1"/>
</dbReference>
<dbReference type="CDD" id="cd02440">
    <property type="entry name" value="AdoMet_MTases"/>
    <property type="match status" value="1"/>
</dbReference>
<evidence type="ECO:0000256" key="5">
    <source>
        <dbReference type="ARBA" id="ARBA00048763"/>
    </source>
</evidence>
<evidence type="ECO:0000256" key="7">
    <source>
        <dbReference type="ARBA" id="ARBA00049790"/>
    </source>
</evidence>
<evidence type="ECO:0000256" key="3">
    <source>
        <dbReference type="ARBA" id="ARBA00047418"/>
    </source>
</evidence>
<evidence type="ECO:0000256" key="2">
    <source>
        <dbReference type="ARBA" id="ARBA00025783"/>
    </source>
</evidence>
<protein>
    <recommendedName>
        <fullName evidence="1">Trimethylguanosine synthase</fullName>
    </recommendedName>
    <alternativeName>
        <fullName evidence="7">Cap-specific guanine-N(2) methyltransferase</fullName>
    </alternativeName>
</protein>
<comment type="catalytic activity">
    <reaction evidence="4">
        <text>a 5'-end (N(7)-methyl 5'-triphosphoguanosine)-ribonucleoside in snoRNA + S-adenosyl-L-methionine = a 5'-end (N(2),N(7)-dimethyl 5'-triphosphoguanosine)-ribonucleoside in snoRNA + S-adenosyl-L-homocysteine + H(+)</text>
        <dbReference type="Rhea" id="RHEA:78475"/>
        <dbReference type="Rhea" id="RHEA-COMP:19086"/>
        <dbReference type="Rhea" id="RHEA-COMP:19088"/>
        <dbReference type="ChEBI" id="CHEBI:15378"/>
        <dbReference type="ChEBI" id="CHEBI:57856"/>
        <dbReference type="ChEBI" id="CHEBI:59789"/>
        <dbReference type="ChEBI" id="CHEBI:156461"/>
        <dbReference type="ChEBI" id="CHEBI:172880"/>
    </reaction>
    <physiologicalReaction direction="left-to-right" evidence="4">
        <dbReference type="Rhea" id="RHEA:78476"/>
    </physiologicalReaction>
</comment>
<evidence type="ECO:0000256" key="4">
    <source>
        <dbReference type="ARBA" id="ARBA00048740"/>
    </source>
</evidence>
<dbReference type="PANTHER" id="PTHR14741:SF32">
    <property type="entry name" value="TRIMETHYLGUANOSINE SYNTHASE"/>
    <property type="match status" value="1"/>
</dbReference>
<proteinExistence type="inferred from homology"/>
<evidence type="ECO:0000256" key="6">
    <source>
        <dbReference type="ARBA" id="ARBA00049075"/>
    </source>
</evidence>
<comment type="catalytic activity">
    <reaction evidence="6">
        <text>a 5'-end (N(7)-methyl 5'-triphosphoguanosine)-ribonucleoside in snRNA + S-adenosyl-L-methionine = a 5'-end (N(2),N(7)-dimethyl 5'-triphosphoguanosine)-ribonucleoside in snRNA + S-adenosyl-L-homocysteine + H(+)</text>
        <dbReference type="Rhea" id="RHEA:78471"/>
        <dbReference type="Rhea" id="RHEA-COMP:19085"/>
        <dbReference type="Rhea" id="RHEA-COMP:19087"/>
        <dbReference type="ChEBI" id="CHEBI:15378"/>
        <dbReference type="ChEBI" id="CHEBI:57856"/>
        <dbReference type="ChEBI" id="CHEBI:59789"/>
        <dbReference type="ChEBI" id="CHEBI:156461"/>
        <dbReference type="ChEBI" id="CHEBI:172880"/>
    </reaction>
    <physiologicalReaction direction="left-to-right" evidence="6">
        <dbReference type="Rhea" id="RHEA:78472"/>
    </physiologicalReaction>
</comment>
<dbReference type="Pfam" id="PF00397">
    <property type="entry name" value="WW"/>
    <property type="match status" value="1"/>
</dbReference>
<name>A0AAV1E7V4_OLDCO</name>
<gene>
    <name evidence="10" type="ORF">OLC1_LOCUS22236</name>
</gene>
<dbReference type="Gene3D" id="3.40.50.150">
    <property type="entry name" value="Vaccinia Virus protein VP39"/>
    <property type="match status" value="1"/>
</dbReference>
<dbReference type="PROSITE" id="PS50020">
    <property type="entry name" value="WW_DOMAIN_2"/>
    <property type="match status" value="1"/>
</dbReference>
<dbReference type="InterPro" id="IPR001202">
    <property type="entry name" value="WW_dom"/>
</dbReference>
<feature type="domain" description="WW" evidence="9">
    <location>
        <begin position="374"/>
        <end position="408"/>
    </location>
</feature>
<keyword evidence="11" id="KW-1185">Reference proteome</keyword>
<dbReference type="FunFam" id="3.40.50.150:FF:000305">
    <property type="entry name" value="S-adenosyl-L-methionine-dependent methyltransferase superfamily protein"/>
    <property type="match status" value="1"/>
</dbReference>
<organism evidence="10 11">
    <name type="scientific">Oldenlandia corymbosa var. corymbosa</name>
    <dbReference type="NCBI Taxonomy" id="529605"/>
    <lineage>
        <taxon>Eukaryota</taxon>
        <taxon>Viridiplantae</taxon>
        <taxon>Streptophyta</taxon>
        <taxon>Embryophyta</taxon>
        <taxon>Tracheophyta</taxon>
        <taxon>Spermatophyta</taxon>
        <taxon>Magnoliopsida</taxon>
        <taxon>eudicotyledons</taxon>
        <taxon>Gunneridae</taxon>
        <taxon>Pentapetalae</taxon>
        <taxon>asterids</taxon>
        <taxon>lamiids</taxon>
        <taxon>Gentianales</taxon>
        <taxon>Rubiaceae</taxon>
        <taxon>Rubioideae</taxon>
        <taxon>Spermacoceae</taxon>
        <taxon>Hedyotis-Oldenlandia complex</taxon>
        <taxon>Oldenlandia</taxon>
    </lineage>
</organism>
<dbReference type="Pfam" id="PF09445">
    <property type="entry name" value="Methyltransf_15"/>
    <property type="match status" value="1"/>
</dbReference>
<dbReference type="GO" id="GO:0005634">
    <property type="term" value="C:nucleus"/>
    <property type="evidence" value="ECO:0007669"/>
    <property type="project" value="TreeGrafter"/>
</dbReference>
<evidence type="ECO:0000313" key="11">
    <source>
        <dbReference type="Proteomes" id="UP001161247"/>
    </source>
</evidence>
<feature type="region of interest" description="Disordered" evidence="8">
    <location>
        <begin position="38"/>
        <end position="66"/>
    </location>
</feature>
<dbReference type="SUPFAM" id="SSF53335">
    <property type="entry name" value="S-adenosyl-L-methionine-dependent methyltransferases"/>
    <property type="match status" value="1"/>
</dbReference>
<comment type="catalytic activity">
    <reaction evidence="5">
        <text>a 5'-end (N(2),N(7)-dimethyl 5'-triphosphoguanosine)-ribonucleoside in snRNA + S-adenosyl-L-methionine = a 5'-end (N(2),N(2),N(7)-trimethyl 5'-triphosphoguanosine)-ribonucleoside in snRNA + S-adenosyl-L-homocysteine + H(+)</text>
        <dbReference type="Rhea" id="RHEA:78479"/>
        <dbReference type="Rhea" id="RHEA-COMP:19087"/>
        <dbReference type="Rhea" id="RHEA-COMP:19089"/>
        <dbReference type="ChEBI" id="CHEBI:15378"/>
        <dbReference type="ChEBI" id="CHEBI:57856"/>
        <dbReference type="ChEBI" id="CHEBI:59789"/>
        <dbReference type="ChEBI" id="CHEBI:167623"/>
        <dbReference type="ChEBI" id="CHEBI:172880"/>
    </reaction>
    <physiologicalReaction direction="left-to-right" evidence="5">
        <dbReference type="Rhea" id="RHEA:78480"/>
    </physiologicalReaction>
</comment>
<accession>A0AAV1E7V4</accession>
<dbReference type="GO" id="GO:0071164">
    <property type="term" value="F:RNA cap trimethylguanosine synthase activity"/>
    <property type="evidence" value="ECO:0007669"/>
    <property type="project" value="TreeGrafter"/>
</dbReference>
<dbReference type="Gene3D" id="2.20.70.10">
    <property type="match status" value="1"/>
</dbReference>
<evidence type="ECO:0000313" key="10">
    <source>
        <dbReference type="EMBL" id="CAI9115776.1"/>
    </source>
</evidence>
<comment type="catalytic activity">
    <reaction evidence="3">
        <text>a 5'-end (N(2),N(7)-dimethyl 5'-triphosphoguanosine)-ribonucleoside in snoRNA + S-adenosyl-L-methionine = a 5'-end (N(2),N(2),N(7)-trimethyl 5'-triphosphoguanosine)-ribonucleoside in snoRNA + S-adenosyl-L-homocysteine + H(+)</text>
        <dbReference type="Rhea" id="RHEA:78507"/>
        <dbReference type="Rhea" id="RHEA-COMP:19088"/>
        <dbReference type="Rhea" id="RHEA-COMP:19090"/>
        <dbReference type="ChEBI" id="CHEBI:15378"/>
        <dbReference type="ChEBI" id="CHEBI:57856"/>
        <dbReference type="ChEBI" id="CHEBI:59789"/>
        <dbReference type="ChEBI" id="CHEBI:167623"/>
        <dbReference type="ChEBI" id="CHEBI:172880"/>
    </reaction>
    <physiologicalReaction direction="left-to-right" evidence="3">
        <dbReference type="Rhea" id="RHEA:78508"/>
    </physiologicalReaction>
</comment>
<dbReference type="InterPro" id="IPR036020">
    <property type="entry name" value="WW_dom_sf"/>
</dbReference>
<dbReference type="Proteomes" id="UP001161247">
    <property type="component" value="Chromosome 8"/>
</dbReference>
<reference evidence="10" key="1">
    <citation type="submission" date="2023-03" db="EMBL/GenBank/DDBJ databases">
        <authorList>
            <person name="Julca I."/>
        </authorList>
    </citation>
    <scope>NUCLEOTIDE SEQUENCE</scope>
</reference>
<dbReference type="SUPFAM" id="SSF51045">
    <property type="entry name" value="WW domain"/>
    <property type="match status" value="1"/>
</dbReference>
<dbReference type="CDD" id="cd00201">
    <property type="entry name" value="WW"/>
    <property type="match status" value="1"/>
</dbReference>
<comment type="similarity">
    <text evidence="2">Belongs to the methyltransferase superfamily. Trimethylguanosine synthase family.</text>
</comment>